<dbReference type="PROSITE" id="PS50066">
    <property type="entry name" value="MADS_BOX_2"/>
    <property type="match status" value="1"/>
</dbReference>
<organism evidence="8 9">
    <name type="scientific">Candida parapsilosis</name>
    <name type="common">Yeast</name>
    <dbReference type="NCBI Taxonomy" id="5480"/>
    <lineage>
        <taxon>Eukaryota</taxon>
        <taxon>Fungi</taxon>
        <taxon>Dikarya</taxon>
        <taxon>Ascomycota</taxon>
        <taxon>Saccharomycotina</taxon>
        <taxon>Pichiomycetes</taxon>
        <taxon>Debaryomycetaceae</taxon>
        <taxon>Candida/Lodderomyces clade</taxon>
        <taxon>Candida</taxon>
    </lineage>
</organism>
<protein>
    <submittedName>
        <fullName evidence="8">SRF-type transcription factor (DNA-binding and dimerization domain) family protein</fullName>
    </submittedName>
</protein>
<dbReference type="Gene3D" id="3.40.1810.10">
    <property type="entry name" value="Transcription factor, MADS-box"/>
    <property type="match status" value="1"/>
</dbReference>
<dbReference type="GO" id="GO:0000978">
    <property type="term" value="F:RNA polymerase II cis-regulatory region sequence-specific DNA binding"/>
    <property type="evidence" value="ECO:0007669"/>
    <property type="project" value="TreeGrafter"/>
</dbReference>
<evidence type="ECO:0000256" key="4">
    <source>
        <dbReference type="ARBA" id="ARBA00023163"/>
    </source>
</evidence>
<feature type="compositionally biased region" description="Low complexity" evidence="6">
    <location>
        <begin position="541"/>
        <end position="571"/>
    </location>
</feature>
<sequence length="753" mass="80933">MGRRKIEIQPLSDDRNRTVTFVKRKAGLFKKAHELAVLCQVDLSVIIVGNNNRIYEYSTVDTKEVLNCYEKTLNTRKHVHEAKSPENYSIYRKKRHLHEPLTDKKGRVVGTTAHLHDDDVDQDMFGEDEYEDDDDERDDTSEGEISTRTRKRPRNRQSTATTNKSRNPKVFNSKSSPPPPPPSQISLNNVPPFNKYKKPSITVSSHSQSSPPSQSQQNTPSPNMGRKENSSRPVLRVQIPTDAKGNQTKSGTFNLDIKETGSTDTARTITAVENTSSSMNQSSNNHTGVSGSTSGSHHGIGNAQHSMHLGDGDVLHNTANSKYGATNHLMRTQTPSAKFSGYSSFRSPDSRKPTLPLPINSKSQTSSPASATYPGLPNPLTQSSGGGVNSRSSSGGSNVNAPHIGDNIQAGERQNNNLGNSNNNNNEVMSADNNNLFSPSGVNLNSGSFYSMNQGPSSSSYMNYSMQGFNQQYQQYNQNASNQQSSQSPHPQTYQQQSHPLSQSSALPQSAVITSESSGQLPSAQPQDSATKSRPQISFFGQHGQQNLQMQQQQQQQQQQSSQSQMQQSFGNSGGGGVGGGGSASGGVNGEQTPISALPSRYVNDIFPFPSPSNFLAPQDWSTGMTPTTSQAPQFFMSMMPLNSGGGGNSGGGYHSQVQQQSQSLQQDKGFYSDDRSRPNAGIGTEQAQPARTATTGVVSSREATFGAIAEEDENGSGSGNHSSVAPTNVDDGSKVTSHVTTEATSTGAPSDV</sequence>
<dbReference type="GO" id="GO:0000981">
    <property type="term" value="F:DNA-binding transcription factor activity, RNA polymerase II-specific"/>
    <property type="evidence" value="ECO:0007669"/>
    <property type="project" value="TreeGrafter"/>
</dbReference>
<dbReference type="Pfam" id="PF00319">
    <property type="entry name" value="SRF-TF"/>
    <property type="match status" value="1"/>
</dbReference>
<dbReference type="InterPro" id="IPR036879">
    <property type="entry name" value="TF_MADSbox_sf"/>
</dbReference>
<dbReference type="PROSITE" id="PS00350">
    <property type="entry name" value="MADS_BOX_1"/>
    <property type="match status" value="1"/>
</dbReference>
<dbReference type="PRINTS" id="PR00404">
    <property type="entry name" value="MADSDOMAIN"/>
</dbReference>
<evidence type="ECO:0000313" key="8">
    <source>
        <dbReference type="EMBL" id="KAF6044167.1"/>
    </source>
</evidence>
<feature type="compositionally biased region" description="Polar residues" evidence="6">
    <location>
        <begin position="360"/>
        <end position="370"/>
    </location>
</feature>
<feature type="compositionally biased region" description="Polar residues" evidence="6">
    <location>
        <begin position="335"/>
        <end position="347"/>
    </location>
</feature>
<feature type="compositionally biased region" description="Polar residues" evidence="6">
    <location>
        <begin position="686"/>
        <end position="703"/>
    </location>
</feature>
<dbReference type="GO" id="GO:0046983">
    <property type="term" value="F:protein dimerization activity"/>
    <property type="evidence" value="ECO:0007669"/>
    <property type="project" value="InterPro"/>
</dbReference>
<comment type="caution">
    <text evidence="8">The sequence shown here is derived from an EMBL/GenBank/DDBJ whole genome shotgun (WGS) entry which is preliminary data.</text>
</comment>
<dbReference type="AlphaFoldDB" id="A0A8X7T9Z8"/>
<feature type="compositionally biased region" description="Low complexity" evidence="6">
    <location>
        <begin position="656"/>
        <end position="667"/>
    </location>
</feature>
<evidence type="ECO:0000256" key="1">
    <source>
        <dbReference type="ARBA" id="ARBA00004123"/>
    </source>
</evidence>
<accession>A0A8X7T9Z8</accession>
<dbReference type="Proteomes" id="UP000590412">
    <property type="component" value="Unassembled WGS sequence"/>
</dbReference>
<name>A0A8X7T9Z8_CANPA</name>
<feature type="region of interest" description="Disordered" evidence="6">
    <location>
        <begin position="477"/>
        <end position="593"/>
    </location>
</feature>
<feature type="compositionally biased region" description="Low complexity" evidence="6">
    <location>
        <begin position="274"/>
        <end position="302"/>
    </location>
</feature>
<keyword evidence="3" id="KW-0238">DNA-binding</keyword>
<proteinExistence type="predicted"/>
<dbReference type="GO" id="GO:0045944">
    <property type="term" value="P:positive regulation of transcription by RNA polymerase II"/>
    <property type="evidence" value="ECO:0007669"/>
    <property type="project" value="TreeGrafter"/>
</dbReference>
<keyword evidence="4" id="KW-0804">Transcription</keyword>
<feature type="compositionally biased region" description="Low complexity" evidence="6">
    <location>
        <begin position="477"/>
        <end position="498"/>
    </location>
</feature>
<dbReference type="InterPro" id="IPR002100">
    <property type="entry name" value="TF_MADSbox"/>
</dbReference>
<evidence type="ECO:0000313" key="9">
    <source>
        <dbReference type="Proteomes" id="UP000590412"/>
    </source>
</evidence>
<dbReference type="GO" id="GO:0005634">
    <property type="term" value="C:nucleus"/>
    <property type="evidence" value="ECO:0007669"/>
    <property type="project" value="UniProtKB-SubCell"/>
</dbReference>
<feature type="compositionally biased region" description="Polar residues" evidence="6">
    <location>
        <begin position="244"/>
        <end position="253"/>
    </location>
</feature>
<feature type="compositionally biased region" description="Polar residues" evidence="6">
    <location>
        <begin position="499"/>
        <end position="536"/>
    </location>
</feature>
<dbReference type="SUPFAM" id="SSF55455">
    <property type="entry name" value="SRF-like"/>
    <property type="match status" value="1"/>
</dbReference>
<feature type="compositionally biased region" description="Polar residues" evidence="6">
    <location>
        <begin position="735"/>
        <end position="753"/>
    </location>
</feature>
<dbReference type="SMART" id="SM00432">
    <property type="entry name" value="MADS"/>
    <property type="match status" value="1"/>
</dbReference>
<keyword evidence="2" id="KW-0805">Transcription regulation</keyword>
<feature type="compositionally biased region" description="Acidic residues" evidence="6">
    <location>
        <begin position="118"/>
        <end position="142"/>
    </location>
</feature>
<feature type="compositionally biased region" description="Polar residues" evidence="6">
    <location>
        <begin position="156"/>
        <end position="174"/>
    </location>
</feature>
<evidence type="ECO:0000256" key="3">
    <source>
        <dbReference type="ARBA" id="ARBA00023125"/>
    </source>
</evidence>
<feature type="region of interest" description="Disordered" evidence="6">
    <location>
        <begin position="273"/>
        <end position="320"/>
    </location>
</feature>
<dbReference type="EMBL" id="JABWAB010000011">
    <property type="protein sequence ID" value="KAF6044167.1"/>
    <property type="molecule type" value="Genomic_DNA"/>
</dbReference>
<feature type="compositionally biased region" description="Low complexity" evidence="6">
    <location>
        <begin position="389"/>
        <end position="400"/>
    </location>
</feature>
<evidence type="ECO:0000256" key="5">
    <source>
        <dbReference type="ARBA" id="ARBA00023242"/>
    </source>
</evidence>
<feature type="compositionally biased region" description="Low complexity" evidence="6">
    <location>
        <begin position="415"/>
        <end position="435"/>
    </location>
</feature>
<evidence type="ECO:0000256" key="6">
    <source>
        <dbReference type="SAM" id="MobiDB-lite"/>
    </source>
</evidence>
<dbReference type="PANTHER" id="PTHR11945:SF534">
    <property type="entry name" value="MYOCYTE-SPECIFIC ENHANCER FACTOR 2"/>
    <property type="match status" value="1"/>
</dbReference>
<feature type="region of interest" description="Disordered" evidence="6">
    <location>
        <begin position="80"/>
        <end position="258"/>
    </location>
</feature>
<reference evidence="8" key="1">
    <citation type="submission" date="2020-03" db="EMBL/GenBank/DDBJ databases">
        <title>FDA dAtabase for Regulatory Grade micrObial Sequences (FDA-ARGOS): Supporting development and validation of Infectious Disease Dx tests.</title>
        <authorList>
            <person name="Campos J."/>
            <person name="Goldberg B."/>
            <person name="Tallon L."/>
            <person name="Sadzewicz L."/>
            <person name="Vavikolanu K."/>
            <person name="Mehta A."/>
            <person name="Aluvathingal J."/>
            <person name="Nadendla S."/>
            <person name="Nandy P."/>
            <person name="Geyer C."/>
            <person name="Yan Y."/>
            <person name="Sichtig H."/>
        </authorList>
    </citation>
    <scope>NUCLEOTIDE SEQUENCE [LARGE SCALE GENOMIC DNA]</scope>
    <source>
        <strain evidence="8">FDAARGOS_652</strain>
    </source>
</reference>
<evidence type="ECO:0000256" key="2">
    <source>
        <dbReference type="ARBA" id="ARBA00023015"/>
    </source>
</evidence>
<feature type="compositionally biased region" description="Gly residues" evidence="6">
    <location>
        <begin position="572"/>
        <end position="589"/>
    </location>
</feature>
<feature type="compositionally biased region" description="Gly residues" evidence="6">
    <location>
        <begin position="644"/>
        <end position="654"/>
    </location>
</feature>
<feature type="region of interest" description="Disordered" evidence="6">
    <location>
        <begin position="638"/>
        <end position="753"/>
    </location>
</feature>
<feature type="compositionally biased region" description="Low complexity" evidence="6">
    <location>
        <begin position="204"/>
        <end position="222"/>
    </location>
</feature>
<evidence type="ECO:0000259" key="7">
    <source>
        <dbReference type="PROSITE" id="PS50066"/>
    </source>
</evidence>
<gene>
    <name evidence="8" type="ORF">FOB60_005260</name>
</gene>
<feature type="domain" description="MADS-box" evidence="7">
    <location>
        <begin position="1"/>
        <end position="61"/>
    </location>
</feature>
<comment type="subcellular location">
    <subcellularLocation>
        <location evidence="1">Nucleus</location>
    </subcellularLocation>
</comment>
<dbReference type="PANTHER" id="PTHR11945">
    <property type="entry name" value="MADS BOX PROTEIN"/>
    <property type="match status" value="1"/>
</dbReference>
<feature type="region of interest" description="Disordered" evidence="6">
    <location>
        <begin position="335"/>
        <end position="436"/>
    </location>
</feature>
<keyword evidence="5" id="KW-0539">Nucleus</keyword>